<proteinExistence type="predicted"/>
<feature type="compositionally biased region" description="Basic and acidic residues" evidence="1">
    <location>
        <begin position="687"/>
        <end position="701"/>
    </location>
</feature>
<feature type="region of interest" description="Disordered" evidence="1">
    <location>
        <begin position="559"/>
        <end position="786"/>
    </location>
</feature>
<dbReference type="WBParaSite" id="ALUE_0000998501-mRNA-1">
    <property type="protein sequence ID" value="ALUE_0000998501-mRNA-1"/>
    <property type="gene ID" value="ALUE_0000998501"/>
</dbReference>
<dbReference type="Proteomes" id="UP000036681">
    <property type="component" value="Unplaced"/>
</dbReference>
<feature type="compositionally biased region" description="Basic and acidic residues" evidence="1">
    <location>
        <begin position="711"/>
        <end position="721"/>
    </location>
</feature>
<dbReference type="AlphaFoldDB" id="A0A0M3I172"/>
<protein>
    <submittedName>
        <fullName evidence="3">G_PROTEIN_RECEP_F1_2 domain-containing protein</fullName>
    </submittedName>
</protein>
<feature type="region of interest" description="Disordered" evidence="1">
    <location>
        <begin position="511"/>
        <end position="541"/>
    </location>
</feature>
<feature type="compositionally biased region" description="Low complexity" evidence="1">
    <location>
        <begin position="614"/>
        <end position="630"/>
    </location>
</feature>
<accession>A0A0M3I172</accession>
<evidence type="ECO:0000256" key="1">
    <source>
        <dbReference type="SAM" id="MobiDB-lite"/>
    </source>
</evidence>
<feature type="compositionally biased region" description="Polar residues" evidence="1">
    <location>
        <begin position="761"/>
        <end position="773"/>
    </location>
</feature>
<feature type="compositionally biased region" description="Polar residues" evidence="1">
    <location>
        <begin position="590"/>
        <end position="606"/>
    </location>
</feature>
<name>A0A0M3I172_ASCLU</name>
<keyword evidence="2" id="KW-1185">Reference proteome</keyword>
<reference evidence="3" key="1">
    <citation type="submission" date="2017-02" db="UniProtKB">
        <authorList>
            <consortium name="WormBaseParasite"/>
        </authorList>
    </citation>
    <scope>IDENTIFICATION</scope>
</reference>
<feature type="compositionally biased region" description="Basic and acidic residues" evidence="1">
    <location>
        <begin position="651"/>
        <end position="667"/>
    </location>
</feature>
<sequence>MEALRRAFAASGEFLSSIIEWRSAATAPYFMLINTAFWWSVFYLREEVQQRLLISLAAGIFGWDVLLSSSHERSILVHLISWPIHNTLRTASVALALMGAHSLQHAELEKACWMAYSTVALLVLNPVWRYQKVPEKINCFAYNGYCVTKKIGYNYAVYPTVIVYKGTKYIVLLRWVPLFWNQIKRFFFMIAHGLRNLWTSFLCSLVSIWSAVKCWMIAMCFAIRDSIVNCLCAIKNWTLAKIRAIYEGIRAAIIAVFSWIRNKILATGRWIRAKLIAIGKWFRDSIIAIGAWIYAKIRALRDWIRIKVSAIKHWHKTRIVDPIKQRALAIGRFLRFWLCAHWWPRLKHSFVEEIGIPLQRGFNYFCYYLVYIFCGHWIRPLGRLVRRQLDLFYAYMRRTLIIPLKKWLKARLDDLYVAVKKLLHRLAIAIRDSVLWPFCVIIANLLKQTYDYLRAVVLQPIYDFLYEKYKIGEDYVYINILGPACQTIVDNIPQKSPFCDDSDTELAGLLPQSIDEDEGNNSDTEGTSDRPSLPSGSLTPLTEDEREFLRGLKFPAIEASESSDEEFDLRKPPKRPRNAKAVPKDPAPSGNVTNDVPQTSDSNNSTDRYRDRLSISSTSSQSDGAGSMSSTRSDALVNAKLSFGDSNSDGDLERHLSRYKCESEKPQAEQLRIRRKSPMSSKGSKTYSEDRKTLVEGKLSENDSASSSGNDKSHPEGHAESSGETGRIGSKQRRRMSPSSESRRSQSRGSKTPRKRDSRPSSKNCGRSRSPTNDVDENFEVLDIIR</sequence>
<evidence type="ECO:0000313" key="3">
    <source>
        <dbReference type="WBParaSite" id="ALUE_0000998501-mRNA-1"/>
    </source>
</evidence>
<evidence type="ECO:0000313" key="2">
    <source>
        <dbReference type="Proteomes" id="UP000036681"/>
    </source>
</evidence>
<organism evidence="2 3">
    <name type="scientific">Ascaris lumbricoides</name>
    <name type="common">Giant roundworm</name>
    <dbReference type="NCBI Taxonomy" id="6252"/>
    <lineage>
        <taxon>Eukaryota</taxon>
        <taxon>Metazoa</taxon>
        <taxon>Ecdysozoa</taxon>
        <taxon>Nematoda</taxon>
        <taxon>Chromadorea</taxon>
        <taxon>Rhabditida</taxon>
        <taxon>Spirurina</taxon>
        <taxon>Ascaridomorpha</taxon>
        <taxon>Ascaridoidea</taxon>
        <taxon>Ascarididae</taxon>
        <taxon>Ascaris</taxon>
    </lineage>
</organism>